<keyword evidence="2" id="KW-1185">Reference proteome</keyword>
<comment type="caution">
    <text evidence="1">The sequence shown here is derived from an EMBL/GenBank/DDBJ whole genome shotgun (WGS) entry which is preliminary data.</text>
</comment>
<evidence type="ECO:0000313" key="1">
    <source>
        <dbReference type="EMBL" id="KAK7488450.1"/>
    </source>
</evidence>
<proteinExistence type="predicted"/>
<accession>A0ABD0KN54</accession>
<name>A0ABD0KN54_9CAEN</name>
<dbReference type="AlphaFoldDB" id="A0ABD0KN54"/>
<sequence length="205" mass="23020">MFSRQSVSSPPTMFLSSLSSLSGHGVMWKFRSMCEYLSSLYYTDTYPKAVVSVRLTRTMSRRSFVESKGGKCCRLAIMVIDTWLRLRVLAKAAGRHENHSKLPYFCLRVFATRAHRTQGYVFLFFPAAGKGLGFDLWADAEGDVCRRSMCVSAAGRARHGGFASRVAVRMALLNYRTTVVTANSYRPSIGNRISRVIWFDPATTT</sequence>
<gene>
    <name evidence="1" type="ORF">BaRGS_00020235</name>
</gene>
<protein>
    <submittedName>
        <fullName evidence="1">Uncharacterized protein</fullName>
    </submittedName>
</protein>
<reference evidence="1 2" key="1">
    <citation type="journal article" date="2023" name="Sci. Data">
        <title>Genome assembly of the Korean intertidal mud-creeper Batillaria attramentaria.</title>
        <authorList>
            <person name="Patra A.K."/>
            <person name="Ho P.T."/>
            <person name="Jun S."/>
            <person name="Lee S.J."/>
            <person name="Kim Y."/>
            <person name="Won Y.J."/>
        </authorList>
    </citation>
    <scope>NUCLEOTIDE SEQUENCE [LARGE SCALE GENOMIC DNA]</scope>
    <source>
        <strain evidence="1">Wonlab-2016</strain>
    </source>
</reference>
<dbReference type="EMBL" id="JACVVK020000150">
    <property type="protein sequence ID" value="KAK7488450.1"/>
    <property type="molecule type" value="Genomic_DNA"/>
</dbReference>
<organism evidence="1 2">
    <name type="scientific">Batillaria attramentaria</name>
    <dbReference type="NCBI Taxonomy" id="370345"/>
    <lineage>
        <taxon>Eukaryota</taxon>
        <taxon>Metazoa</taxon>
        <taxon>Spiralia</taxon>
        <taxon>Lophotrochozoa</taxon>
        <taxon>Mollusca</taxon>
        <taxon>Gastropoda</taxon>
        <taxon>Caenogastropoda</taxon>
        <taxon>Sorbeoconcha</taxon>
        <taxon>Cerithioidea</taxon>
        <taxon>Batillariidae</taxon>
        <taxon>Batillaria</taxon>
    </lineage>
</organism>
<evidence type="ECO:0000313" key="2">
    <source>
        <dbReference type="Proteomes" id="UP001519460"/>
    </source>
</evidence>
<dbReference type="Proteomes" id="UP001519460">
    <property type="component" value="Unassembled WGS sequence"/>
</dbReference>